<dbReference type="Proteomes" id="UP000186817">
    <property type="component" value="Unassembled WGS sequence"/>
</dbReference>
<accession>A0A1Q9BV80</accession>
<feature type="non-terminal residue" evidence="1">
    <location>
        <position position="58"/>
    </location>
</feature>
<comment type="caution">
    <text evidence="1">The sequence shown here is derived from an EMBL/GenBank/DDBJ whole genome shotgun (WGS) entry which is preliminary data.</text>
</comment>
<name>A0A1Q9BV80_SYMMI</name>
<proteinExistence type="predicted"/>
<sequence>MRHASVLEPQHLALFAQLANFVARHASVLEPQHLANCAWAFACVEWTDPGLVGALAHA</sequence>
<reference evidence="1 2" key="1">
    <citation type="submission" date="2016-02" db="EMBL/GenBank/DDBJ databases">
        <title>Genome analysis of coral dinoflagellate symbionts highlights evolutionary adaptations to a symbiotic lifestyle.</title>
        <authorList>
            <person name="Aranda M."/>
            <person name="Li Y."/>
            <person name="Liew Y.J."/>
            <person name="Baumgarten S."/>
            <person name="Simakov O."/>
            <person name="Wilson M."/>
            <person name="Piel J."/>
            <person name="Ashoor H."/>
            <person name="Bougouffa S."/>
            <person name="Bajic V.B."/>
            <person name="Ryu T."/>
            <person name="Ravasi T."/>
            <person name="Bayer T."/>
            <person name="Micklem G."/>
            <person name="Kim H."/>
            <person name="Bhak J."/>
            <person name="Lajeunesse T.C."/>
            <person name="Voolstra C.R."/>
        </authorList>
    </citation>
    <scope>NUCLEOTIDE SEQUENCE [LARGE SCALE GENOMIC DNA]</scope>
    <source>
        <strain evidence="1 2">CCMP2467</strain>
    </source>
</reference>
<dbReference type="EMBL" id="LSRX01003529">
    <property type="protein sequence ID" value="OLP74565.1"/>
    <property type="molecule type" value="Genomic_DNA"/>
</dbReference>
<keyword evidence="2" id="KW-1185">Reference proteome</keyword>
<gene>
    <name evidence="1" type="ORF">AK812_SmicGene45855</name>
</gene>
<dbReference type="AlphaFoldDB" id="A0A1Q9BV80"/>
<protein>
    <submittedName>
        <fullName evidence="1">Uncharacterized protein</fullName>
    </submittedName>
</protein>
<evidence type="ECO:0000313" key="2">
    <source>
        <dbReference type="Proteomes" id="UP000186817"/>
    </source>
</evidence>
<organism evidence="1 2">
    <name type="scientific">Symbiodinium microadriaticum</name>
    <name type="common">Dinoflagellate</name>
    <name type="synonym">Zooxanthella microadriatica</name>
    <dbReference type="NCBI Taxonomy" id="2951"/>
    <lineage>
        <taxon>Eukaryota</taxon>
        <taxon>Sar</taxon>
        <taxon>Alveolata</taxon>
        <taxon>Dinophyceae</taxon>
        <taxon>Suessiales</taxon>
        <taxon>Symbiodiniaceae</taxon>
        <taxon>Symbiodinium</taxon>
    </lineage>
</organism>
<evidence type="ECO:0000313" key="1">
    <source>
        <dbReference type="EMBL" id="OLP74565.1"/>
    </source>
</evidence>